<dbReference type="InterPro" id="IPR003130">
    <property type="entry name" value="GED"/>
</dbReference>
<accession>A0A1Z5KBK2</accession>
<evidence type="ECO:0000313" key="7">
    <source>
        <dbReference type="EMBL" id="GAX23670.1"/>
    </source>
</evidence>
<comment type="caution">
    <text evidence="7">The sequence shown here is derived from an EMBL/GenBank/DDBJ whole genome shotgun (WGS) entry which is preliminary data.</text>
</comment>
<keyword evidence="8" id="KW-1185">Reference proteome</keyword>
<dbReference type="InterPro" id="IPR001401">
    <property type="entry name" value="Dynamin_GTPase"/>
</dbReference>
<comment type="similarity">
    <text evidence="3">Belongs to the TRAFAC class dynamin-like GTPase superfamily. Dynamin/Fzo/YdjA family.</text>
</comment>
<dbReference type="Gene3D" id="1.20.120.1240">
    <property type="entry name" value="Dynamin, middle domain"/>
    <property type="match status" value="1"/>
</dbReference>
<dbReference type="Pfam" id="PF00350">
    <property type="entry name" value="Dynamin_N"/>
    <property type="match status" value="1"/>
</dbReference>
<dbReference type="OrthoDB" id="5061070at2759"/>
<dbReference type="GO" id="GO:0003924">
    <property type="term" value="F:GTPase activity"/>
    <property type="evidence" value="ECO:0007669"/>
    <property type="project" value="InterPro"/>
</dbReference>
<reference evidence="7 8" key="1">
    <citation type="journal article" date="2015" name="Plant Cell">
        <title>Oil accumulation by the oleaginous diatom Fistulifera solaris as revealed by the genome and transcriptome.</title>
        <authorList>
            <person name="Tanaka T."/>
            <person name="Maeda Y."/>
            <person name="Veluchamy A."/>
            <person name="Tanaka M."/>
            <person name="Abida H."/>
            <person name="Marechal E."/>
            <person name="Bowler C."/>
            <person name="Muto M."/>
            <person name="Sunaga Y."/>
            <person name="Tanaka M."/>
            <person name="Yoshino T."/>
            <person name="Taniguchi T."/>
            <person name="Fukuda Y."/>
            <person name="Nemoto M."/>
            <person name="Matsumoto M."/>
            <person name="Wong P.S."/>
            <person name="Aburatani S."/>
            <person name="Fujibuchi W."/>
        </authorList>
    </citation>
    <scope>NUCLEOTIDE SEQUENCE [LARGE SCALE GENOMIC DNA]</scope>
    <source>
        <strain evidence="7 8">JPCC DA0580</strain>
    </source>
</reference>
<feature type="domain" description="Dynamin-type G" evidence="6">
    <location>
        <begin position="26"/>
        <end position="317"/>
    </location>
</feature>
<dbReference type="Gene3D" id="3.40.50.300">
    <property type="entry name" value="P-loop containing nucleotide triphosphate hydrolases"/>
    <property type="match status" value="1"/>
</dbReference>
<evidence type="ECO:0000256" key="4">
    <source>
        <dbReference type="SAM" id="MobiDB-lite"/>
    </source>
</evidence>
<organism evidence="7 8">
    <name type="scientific">Fistulifera solaris</name>
    <name type="common">Oleaginous diatom</name>
    <dbReference type="NCBI Taxonomy" id="1519565"/>
    <lineage>
        <taxon>Eukaryota</taxon>
        <taxon>Sar</taxon>
        <taxon>Stramenopiles</taxon>
        <taxon>Ochrophyta</taxon>
        <taxon>Bacillariophyta</taxon>
        <taxon>Bacillariophyceae</taxon>
        <taxon>Bacillariophycidae</taxon>
        <taxon>Naviculales</taxon>
        <taxon>Naviculaceae</taxon>
        <taxon>Fistulifera</taxon>
    </lineage>
</organism>
<dbReference type="CDD" id="cd08771">
    <property type="entry name" value="DLP_1"/>
    <property type="match status" value="1"/>
</dbReference>
<feature type="domain" description="GED" evidence="5">
    <location>
        <begin position="654"/>
        <end position="745"/>
    </location>
</feature>
<dbReference type="Proteomes" id="UP000198406">
    <property type="component" value="Unassembled WGS sequence"/>
</dbReference>
<dbReference type="GO" id="GO:0008017">
    <property type="term" value="F:microtubule binding"/>
    <property type="evidence" value="ECO:0007669"/>
    <property type="project" value="TreeGrafter"/>
</dbReference>
<evidence type="ECO:0000313" key="8">
    <source>
        <dbReference type="Proteomes" id="UP000198406"/>
    </source>
</evidence>
<dbReference type="GO" id="GO:0005737">
    <property type="term" value="C:cytoplasm"/>
    <property type="evidence" value="ECO:0007669"/>
    <property type="project" value="TreeGrafter"/>
</dbReference>
<evidence type="ECO:0000256" key="1">
    <source>
        <dbReference type="ARBA" id="ARBA00022741"/>
    </source>
</evidence>
<dbReference type="InterPro" id="IPR027417">
    <property type="entry name" value="P-loop_NTPase"/>
</dbReference>
<dbReference type="InterPro" id="IPR000375">
    <property type="entry name" value="Dynamin_stalk"/>
</dbReference>
<sequence length="747" mass="81984">MSSMEHLIPVVSKLQDVLGALGQTTHLDLPQIVVVGGQSSGKSSVLENIVGRSFLPRGTGIVTRRPLVLQLFNTRQAPADVDEMPNKNRIIPPGGSAEEWGEFLHLPGKRMYDFADIRREIADETNRITGNNKGVDSTPINLKIFSPRVVSLTLVDLPGIAKVPVGDQPEDIERQINSMCMSFISNPNAIILAVTSANTDLANSDALKLAQAVDPEGLRTIGVLTKVDLMDEGTDCTEILLNQVIPLRRGYIAVVNRGQKDVVSDVSIRDGLKKEENFFRKHPIYSRDRSILSKCGTGRLSKNLNSILMHHIRDCLPDLKTRIAHMMADVQKELDTLGTAAESSNKTSRGGTLLSLLSKFATNFTKILDGHVGEDLDTRERAINGSKSSGGRGCVELLGGARISYIFTSVFATSLNSVGAFDGLTDEEIRTIIANANGTRPALFVPEISFDIIVRRQLTRLEQPGVECVDLVYEELQRIAGQAEPSELTRFPILRDRMVEVVSSLLRRCVTPTQMMVTNLVKIELAYINTSHPDFIGGSKAVARLMDKTDSKENERKRVTNGRGSAGPLSPSGANNLNSDGDEFKDATMGSPSGDKDHSGLMNFIFGSGENGAKPGPVVEEAEDGPPVIVHLPQMPVTMKQTDFPITDREAVEMAVIKSLVDSYFGIVRKNFIDMVPKTIMYFLVNHVRDSLQNELVAELYREGEMGQLLQEADDIASRRQTCVEMKELLGKALEIVNEVRDFSTYK</sequence>
<dbReference type="FunFam" id="3.40.50.300:FF:001027">
    <property type="entry name" value="dynamin-related protein 3A"/>
    <property type="match status" value="1"/>
</dbReference>
<dbReference type="Pfam" id="PF02212">
    <property type="entry name" value="GED"/>
    <property type="match status" value="1"/>
</dbReference>
<evidence type="ECO:0000259" key="6">
    <source>
        <dbReference type="PROSITE" id="PS51718"/>
    </source>
</evidence>
<dbReference type="SMART" id="SM00302">
    <property type="entry name" value="GED"/>
    <property type="match status" value="1"/>
</dbReference>
<proteinExistence type="inferred from homology"/>
<dbReference type="InterPro" id="IPR030381">
    <property type="entry name" value="G_DYNAMIN_dom"/>
</dbReference>
<dbReference type="SUPFAM" id="SSF52540">
    <property type="entry name" value="P-loop containing nucleoside triphosphate hydrolases"/>
    <property type="match status" value="1"/>
</dbReference>
<dbReference type="FunCoup" id="A0A1Z5KBK2">
    <property type="interactions" value="857"/>
</dbReference>
<evidence type="ECO:0000259" key="5">
    <source>
        <dbReference type="PROSITE" id="PS51388"/>
    </source>
</evidence>
<dbReference type="GO" id="GO:0016020">
    <property type="term" value="C:membrane"/>
    <property type="evidence" value="ECO:0007669"/>
    <property type="project" value="TreeGrafter"/>
</dbReference>
<dbReference type="GO" id="GO:0005525">
    <property type="term" value="F:GTP binding"/>
    <property type="evidence" value="ECO:0007669"/>
    <property type="project" value="UniProtKB-KW"/>
</dbReference>
<keyword evidence="7" id="KW-0378">Hydrolase</keyword>
<gene>
    <name evidence="7" type="ORF">FisN_12Hh244</name>
</gene>
<dbReference type="PRINTS" id="PR00195">
    <property type="entry name" value="DYNAMIN"/>
</dbReference>
<dbReference type="PROSITE" id="PS51718">
    <property type="entry name" value="G_DYNAMIN_2"/>
    <property type="match status" value="1"/>
</dbReference>
<dbReference type="InParanoid" id="A0A1Z5KBK2"/>
<dbReference type="InterPro" id="IPR022812">
    <property type="entry name" value="Dynamin"/>
</dbReference>
<dbReference type="Pfam" id="PF01031">
    <property type="entry name" value="Dynamin_M"/>
    <property type="match status" value="1"/>
</dbReference>
<dbReference type="PROSITE" id="PS51388">
    <property type="entry name" value="GED"/>
    <property type="match status" value="1"/>
</dbReference>
<dbReference type="AlphaFoldDB" id="A0A1Z5KBK2"/>
<name>A0A1Z5KBK2_FISSO</name>
<dbReference type="InterPro" id="IPR020850">
    <property type="entry name" value="GED_dom"/>
</dbReference>
<dbReference type="PANTHER" id="PTHR11566">
    <property type="entry name" value="DYNAMIN"/>
    <property type="match status" value="1"/>
</dbReference>
<feature type="compositionally biased region" description="Basic and acidic residues" evidence="4">
    <location>
        <begin position="548"/>
        <end position="558"/>
    </location>
</feature>
<dbReference type="InterPro" id="IPR045063">
    <property type="entry name" value="Dynamin_N"/>
</dbReference>
<dbReference type="EC" id="3.6.5.5" evidence="7"/>
<feature type="region of interest" description="Disordered" evidence="4">
    <location>
        <begin position="548"/>
        <end position="596"/>
    </location>
</feature>
<protein>
    <submittedName>
        <fullName evidence="7">Dynamin GTPase</fullName>
        <ecNumber evidence="7">3.6.5.5</ecNumber>
    </submittedName>
</protein>
<dbReference type="InterPro" id="IPR019762">
    <property type="entry name" value="Dynamin_GTPase_CS"/>
</dbReference>
<dbReference type="PROSITE" id="PS00410">
    <property type="entry name" value="G_DYNAMIN_1"/>
    <property type="match status" value="1"/>
</dbReference>
<evidence type="ECO:0000256" key="2">
    <source>
        <dbReference type="ARBA" id="ARBA00023134"/>
    </source>
</evidence>
<keyword evidence="2 3" id="KW-0342">GTP-binding</keyword>
<dbReference type="SMART" id="SM00053">
    <property type="entry name" value="DYNc"/>
    <property type="match status" value="1"/>
</dbReference>
<dbReference type="PANTHER" id="PTHR11566:SF21">
    <property type="entry name" value="DYNAMIN RELATED PROTEIN 1, ISOFORM A"/>
    <property type="match status" value="1"/>
</dbReference>
<evidence type="ECO:0000256" key="3">
    <source>
        <dbReference type="RuleBase" id="RU003932"/>
    </source>
</evidence>
<keyword evidence="1 3" id="KW-0547">Nucleotide-binding</keyword>
<dbReference type="GO" id="GO:0005874">
    <property type="term" value="C:microtubule"/>
    <property type="evidence" value="ECO:0007669"/>
    <property type="project" value="TreeGrafter"/>
</dbReference>
<dbReference type="EMBL" id="BDSP01000203">
    <property type="protein sequence ID" value="GAX23670.1"/>
    <property type="molecule type" value="Genomic_DNA"/>
</dbReference>